<dbReference type="GO" id="GO:0005840">
    <property type="term" value="C:ribosome"/>
    <property type="evidence" value="ECO:0007669"/>
    <property type="project" value="UniProtKB-KW"/>
</dbReference>
<evidence type="ECO:0008006" key="7">
    <source>
        <dbReference type="Google" id="ProtNLM"/>
    </source>
</evidence>
<keyword evidence="2" id="KW-0689">Ribosomal protein</keyword>
<keyword evidence="3" id="KW-0687">Ribonucleoprotein</keyword>
<comment type="caution">
    <text evidence="5">The sequence shown here is derived from an EMBL/GenBank/DDBJ whole genome shotgun (WGS) entry which is preliminary data.</text>
</comment>
<proteinExistence type="inferred from homology"/>
<feature type="compositionally biased region" description="Polar residues" evidence="4">
    <location>
        <begin position="64"/>
        <end position="76"/>
    </location>
</feature>
<evidence type="ECO:0000313" key="5">
    <source>
        <dbReference type="EMBL" id="KAF9969094.1"/>
    </source>
</evidence>
<feature type="region of interest" description="Disordered" evidence="4">
    <location>
        <begin position="34"/>
        <end position="90"/>
    </location>
</feature>
<evidence type="ECO:0000256" key="1">
    <source>
        <dbReference type="ARBA" id="ARBA00006640"/>
    </source>
</evidence>
<feature type="compositionally biased region" description="Low complexity" evidence="4">
    <location>
        <begin position="34"/>
        <end position="63"/>
    </location>
</feature>
<dbReference type="EMBL" id="JAAAHW010005330">
    <property type="protein sequence ID" value="KAF9969094.1"/>
    <property type="molecule type" value="Genomic_DNA"/>
</dbReference>
<dbReference type="GO" id="GO:0006412">
    <property type="term" value="P:translation"/>
    <property type="evidence" value="ECO:0007669"/>
    <property type="project" value="InterPro"/>
</dbReference>
<feature type="non-terminal residue" evidence="5">
    <location>
        <position position="191"/>
    </location>
</feature>
<evidence type="ECO:0000256" key="3">
    <source>
        <dbReference type="ARBA" id="ARBA00023274"/>
    </source>
</evidence>
<reference evidence="5" key="1">
    <citation type="journal article" date="2020" name="Fungal Divers.">
        <title>Resolving the Mortierellaceae phylogeny through synthesis of multi-gene phylogenetics and phylogenomics.</title>
        <authorList>
            <person name="Vandepol N."/>
            <person name="Liber J."/>
            <person name="Desiro A."/>
            <person name="Na H."/>
            <person name="Kennedy M."/>
            <person name="Barry K."/>
            <person name="Grigoriev I.V."/>
            <person name="Miller A.N."/>
            <person name="O'Donnell K."/>
            <person name="Stajich J.E."/>
            <person name="Bonito G."/>
        </authorList>
    </citation>
    <scope>NUCLEOTIDE SEQUENCE</scope>
    <source>
        <strain evidence="5">MES-2147</strain>
    </source>
</reference>
<accession>A0A9P6JF96</accession>
<evidence type="ECO:0000256" key="2">
    <source>
        <dbReference type="ARBA" id="ARBA00022980"/>
    </source>
</evidence>
<dbReference type="Proteomes" id="UP000749646">
    <property type="component" value="Unassembled WGS sequence"/>
</dbReference>
<keyword evidence="6" id="KW-1185">Reference proteome</keyword>
<dbReference type="OrthoDB" id="2501249at2759"/>
<dbReference type="GO" id="GO:0003735">
    <property type="term" value="F:structural constituent of ribosome"/>
    <property type="evidence" value="ECO:0007669"/>
    <property type="project" value="InterPro"/>
</dbReference>
<evidence type="ECO:0000256" key="4">
    <source>
        <dbReference type="SAM" id="MobiDB-lite"/>
    </source>
</evidence>
<evidence type="ECO:0000313" key="6">
    <source>
        <dbReference type="Proteomes" id="UP000749646"/>
    </source>
</evidence>
<dbReference type="AlphaFoldDB" id="A0A9P6JF96"/>
<comment type="similarity">
    <text evidence="1">Belongs to the bacterial ribosomal protein bS21 family.</text>
</comment>
<protein>
    <recommendedName>
        <fullName evidence="7">Ribosomal protein S21</fullName>
    </recommendedName>
</protein>
<dbReference type="GO" id="GO:1990904">
    <property type="term" value="C:ribonucleoprotein complex"/>
    <property type="evidence" value="ECO:0007669"/>
    <property type="project" value="UniProtKB-KW"/>
</dbReference>
<name>A0A9P6JF96_9FUNG</name>
<dbReference type="Pfam" id="PF01165">
    <property type="entry name" value="Ribosomal_S21"/>
    <property type="match status" value="1"/>
</dbReference>
<organism evidence="5 6">
    <name type="scientific">Modicella reniformis</name>
    <dbReference type="NCBI Taxonomy" id="1440133"/>
    <lineage>
        <taxon>Eukaryota</taxon>
        <taxon>Fungi</taxon>
        <taxon>Fungi incertae sedis</taxon>
        <taxon>Mucoromycota</taxon>
        <taxon>Mortierellomycotina</taxon>
        <taxon>Mortierellomycetes</taxon>
        <taxon>Mortierellales</taxon>
        <taxon>Mortierellaceae</taxon>
        <taxon>Modicella</taxon>
    </lineage>
</organism>
<gene>
    <name evidence="5" type="ORF">BGZ65_012279</name>
</gene>
<sequence>MTAAVAAGFHSSSTARNNSEFSGLLSSLRSSNINNSNTSNSSNSSGSSNNSNNASTGTRTTSSLFGSTRSSGFPNSTTTATGAGAGARRNDHIFGFSNQKANTTSNPIHLDIDHPTEGRSFRVLSPTLIDQTYRKLRTSLNQSNMKREIRLKRTHETPHIKMRRERQERNKKLFGALVRKKIDLIKLIKSR</sequence>
<dbReference type="InterPro" id="IPR001911">
    <property type="entry name" value="Ribosomal_bS21"/>
</dbReference>